<dbReference type="SUPFAM" id="SSF48452">
    <property type="entry name" value="TPR-like"/>
    <property type="match status" value="1"/>
</dbReference>
<evidence type="ECO:0000256" key="1">
    <source>
        <dbReference type="PROSITE-ProRule" id="PRU00339"/>
    </source>
</evidence>
<dbReference type="EMBL" id="JADQDQ010000007">
    <property type="protein sequence ID" value="MBF9238676.1"/>
    <property type="molecule type" value="Genomic_DNA"/>
</dbReference>
<dbReference type="SMART" id="SM00028">
    <property type="entry name" value="TPR"/>
    <property type="match status" value="3"/>
</dbReference>
<organism evidence="2 3">
    <name type="scientific">Hymenobacter jeongseonensis</name>
    <dbReference type="NCBI Taxonomy" id="2791027"/>
    <lineage>
        <taxon>Bacteria</taxon>
        <taxon>Pseudomonadati</taxon>
        <taxon>Bacteroidota</taxon>
        <taxon>Cytophagia</taxon>
        <taxon>Cytophagales</taxon>
        <taxon>Hymenobacteraceae</taxon>
        <taxon>Hymenobacter</taxon>
    </lineage>
</organism>
<protein>
    <recommendedName>
        <fullName evidence="4">Tetratricopeptide repeat protein</fullName>
    </recommendedName>
</protein>
<dbReference type="InterPro" id="IPR019734">
    <property type="entry name" value="TPR_rpt"/>
</dbReference>
<reference evidence="2 3" key="1">
    <citation type="submission" date="2020-11" db="EMBL/GenBank/DDBJ databases">
        <authorList>
            <person name="Kim M.K."/>
        </authorList>
    </citation>
    <scope>NUCLEOTIDE SEQUENCE [LARGE SCALE GENOMIC DNA]</scope>
    <source>
        <strain evidence="2 3">BT683</strain>
    </source>
</reference>
<evidence type="ECO:0000313" key="3">
    <source>
        <dbReference type="Proteomes" id="UP000597617"/>
    </source>
</evidence>
<feature type="repeat" description="TPR" evidence="1">
    <location>
        <begin position="231"/>
        <end position="264"/>
    </location>
</feature>
<dbReference type="InterPro" id="IPR011990">
    <property type="entry name" value="TPR-like_helical_dom_sf"/>
</dbReference>
<dbReference type="Gene3D" id="1.25.40.10">
    <property type="entry name" value="Tetratricopeptide repeat domain"/>
    <property type="match status" value="2"/>
</dbReference>
<sequence length="389" mass="44253">MLLLAHLGICQSAGLEAVTQSSKLEASKKYEAAYEVLDKIDPKDQLPDVFLQKEKLLLDYYLITLNFQGFGLKDLAPGETVEKLRGKEGQYSMHLLDIPQKLAQLRKRFPQDYRLCKGLGDYYYRAMLCHCGEQDKTEEQLLRLVIENYEQAHAHQLGDFMSYYAVGYAYLVQKQAQASVAPFEKSIALNSKYPDAPYNLAYALWQLKKPAEATPYAQASFRLYSDPAMKADAARMLGELYQQQQQPAEALKAWLQSLELQPKSYATLRNLLEISVTSHAPEAASWAARLYQLNPADDQMFIDIMDIYQAQNQWAEAEAFFSSQLPNAPAEPTAQGLLHMYIAILNMQLKRPKVAWPHFLVAQTQLKKVVKPENPLFQMINRGLAESKQ</sequence>
<dbReference type="Proteomes" id="UP000597617">
    <property type="component" value="Unassembled WGS sequence"/>
</dbReference>
<dbReference type="PROSITE" id="PS50005">
    <property type="entry name" value="TPR"/>
    <property type="match status" value="1"/>
</dbReference>
<comment type="caution">
    <text evidence="2">The sequence shown here is derived from an EMBL/GenBank/DDBJ whole genome shotgun (WGS) entry which is preliminary data.</text>
</comment>
<evidence type="ECO:0008006" key="4">
    <source>
        <dbReference type="Google" id="ProtNLM"/>
    </source>
</evidence>
<proteinExistence type="predicted"/>
<accession>A0ABS0IK00</accession>
<keyword evidence="3" id="KW-1185">Reference proteome</keyword>
<keyword evidence="1" id="KW-0802">TPR repeat</keyword>
<name>A0ABS0IK00_9BACT</name>
<gene>
    <name evidence="2" type="ORF">I2I05_14825</name>
</gene>
<dbReference type="RefSeq" id="WP_196283058.1">
    <property type="nucleotide sequence ID" value="NZ_JADQDQ010000007.1"/>
</dbReference>
<evidence type="ECO:0000313" key="2">
    <source>
        <dbReference type="EMBL" id="MBF9238676.1"/>
    </source>
</evidence>